<reference evidence="1 2" key="1">
    <citation type="submission" date="2024-04" db="EMBL/GenBank/DDBJ databases">
        <authorList>
            <person name="Cremers G."/>
        </authorList>
    </citation>
    <scope>NUCLEOTIDE SEQUENCE [LARGE SCALE GENOMIC DNA]</scope>
    <source>
        <strain evidence="1">MeCH1-AG</strain>
    </source>
</reference>
<evidence type="ECO:0000313" key="1">
    <source>
        <dbReference type="EMBL" id="CAL1241062.1"/>
    </source>
</evidence>
<dbReference type="Pfam" id="PF09700">
    <property type="entry name" value="Cas_Cmr3"/>
    <property type="match status" value="1"/>
</dbReference>
<dbReference type="InterPro" id="IPR019117">
    <property type="entry name" value="CRISPR-assoc_protein_Cmr3"/>
</dbReference>
<evidence type="ECO:0008006" key="3">
    <source>
        <dbReference type="Google" id="ProtNLM"/>
    </source>
</evidence>
<dbReference type="Gene3D" id="2.60.40.4350">
    <property type="match status" value="1"/>
</dbReference>
<gene>
    <name evidence="1" type="ORF">MECH1_V1_2286</name>
</gene>
<dbReference type="EMBL" id="OZ026884">
    <property type="protein sequence ID" value="CAL1241062.1"/>
    <property type="molecule type" value="Genomic_DNA"/>
</dbReference>
<organism evidence="1 2">
    <name type="scientific">Candidatus Methylocalor cossyra</name>
    <dbReference type="NCBI Taxonomy" id="3108543"/>
    <lineage>
        <taxon>Bacteria</taxon>
        <taxon>Pseudomonadati</taxon>
        <taxon>Pseudomonadota</taxon>
        <taxon>Gammaproteobacteria</taxon>
        <taxon>Methylococcales</taxon>
        <taxon>Methylococcaceae</taxon>
        <taxon>Candidatus Methylocalor</taxon>
    </lineage>
</organism>
<proteinExistence type="predicted"/>
<name>A0ABP1CA45_9GAMM</name>
<accession>A0ABP1CA45</accession>
<sequence>MNALLFDPLDSLFFRDGRPYHRDQSQADVVSQFPPFSPTLIGAARAALARALGWSGKGAWPSDITAMVGDGPCLKPLDFGGPYLLRDGQPVFPVPLLLLKTKAGGLIRLRPGAQPRQCDLGEAVRLPEPATKAEGAKEAEGWITLDGLAAVLAGGVPEADALLDDDALFLREARVGHQRNPDSRTIQDDNALYSPAHVRLQPKVTLALNVAGLPPKLPRVKASPLGGESRLAWIEWGEAPIGLPEPPKLAPDPDGKLRYSLVLVTPLDISELGPPRPNQPYAGLPGTLVSACLGRLQRVGGWNGRNADGGGAPLPLRPLLPAGSVLFLEADINALSDIEKLHGRKIGARTAWGFGQLVLGTW</sequence>
<keyword evidence="2" id="KW-1185">Reference proteome</keyword>
<dbReference type="Gene3D" id="3.30.70.2940">
    <property type="match status" value="1"/>
</dbReference>
<protein>
    <recommendedName>
        <fullName evidence="3">Type III-B CRISPR module-associated protein Cmr3</fullName>
    </recommendedName>
</protein>
<dbReference type="Proteomes" id="UP001497493">
    <property type="component" value="Chromosome"/>
</dbReference>
<dbReference type="RefSeq" id="WP_348757593.1">
    <property type="nucleotide sequence ID" value="NZ_OZ026884.1"/>
</dbReference>
<evidence type="ECO:0000313" key="2">
    <source>
        <dbReference type="Proteomes" id="UP001497493"/>
    </source>
</evidence>